<evidence type="ECO:0000313" key="3">
    <source>
        <dbReference type="Proteomes" id="UP000583752"/>
    </source>
</evidence>
<proteinExistence type="predicted"/>
<dbReference type="InterPro" id="IPR022742">
    <property type="entry name" value="Hydrolase_4"/>
</dbReference>
<dbReference type="Pfam" id="PF12146">
    <property type="entry name" value="Hydrolase_4"/>
    <property type="match status" value="1"/>
</dbReference>
<dbReference type="AlphaFoldDB" id="A0A848HES6"/>
<dbReference type="EMBL" id="JABBGG010000002">
    <property type="protein sequence ID" value="NML60326.1"/>
    <property type="molecule type" value="Genomic_DNA"/>
</dbReference>
<dbReference type="Proteomes" id="UP000583752">
    <property type="component" value="Unassembled WGS sequence"/>
</dbReference>
<evidence type="ECO:0000259" key="1">
    <source>
        <dbReference type="Pfam" id="PF12146"/>
    </source>
</evidence>
<protein>
    <submittedName>
        <fullName evidence="2">Hydrolase 1, exosortase A system-associated</fullName>
    </submittedName>
</protein>
<dbReference type="GO" id="GO:0016787">
    <property type="term" value="F:hydrolase activity"/>
    <property type="evidence" value="ECO:0007669"/>
    <property type="project" value="UniProtKB-KW"/>
</dbReference>
<dbReference type="InterPro" id="IPR029058">
    <property type="entry name" value="AB_hydrolase_fold"/>
</dbReference>
<keyword evidence="3" id="KW-1185">Reference proteome</keyword>
<evidence type="ECO:0000313" key="2">
    <source>
        <dbReference type="EMBL" id="NML60326.1"/>
    </source>
</evidence>
<organism evidence="2 3">
    <name type="scientific">Massilia polaris</name>
    <dbReference type="NCBI Taxonomy" id="2728846"/>
    <lineage>
        <taxon>Bacteria</taxon>
        <taxon>Pseudomonadati</taxon>
        <taxon>Pseudomonadota</taxon>
        <taxon>Betaproteobacteria</taxon>
        <taxon>Burkholderiales</taxon>
        <taxon>Oxalobacteraceae</taxon>
        <taxon>Telluria group</taxon>
        <taxon>Massilia</taxon>
    </lineage>
</organism>
<dbReference type="SUPFAM" id="SSF53474">
    <property type="entry name" value="alpha/beta-Hydrolases"/>
    <property type="match status" value="1"/>
</dbReference>
<sequence>MMPFTENAISFDCQGEALVGIVCQPETSSQRGVLVVVGGPQYRAGSQRQFVLLARALGEQGVASMRFDYRGMGDSEGAMRSFEQVGDDLRAAVDAFMQAVPSLRDVALWGLCDGASAALFYAASDARVTGVTLLNPWVRTPEGLARATLKHYYVQRLFEASLWRKLLSGKFRVAAALTSAAGLLQAAGTGQAGGAASAPAARLPERMLAGLSAFKGEVLLILSGADLTAQEFMDVAAASPAWQAQLKSARTTRRDLAAADHTFSRAAWRRQVALWTTDWLKSW</sequence>
<gene>
    <name evidence="2" type="ORF">HHL21_04335</name>
</gene>
<keyword evidence="2" id="KW-0378">Hydrolase</keyword>
<dbReference type="NCBIfam" id="TIGR03100">
    <property type="entry name" value="hydr1_PEP"/>
    <property type="match status" value="1"/>
</dbReference>
<reference evidence="2 3" key="1">
    <citation type="submission" date="2020-04" db="EMBL/GenBank/DDBJ databases">
        <title>Massilia sp. RP-1-19 isolated from soil.</title>
        <authorList>
            <person name="Dahal R.H."/>
        </authorList>
    </citation>
    <scope>NUCLEOTIDE SEQUENCE [LARGE SCALE GENOMIC DNA]</scope>
    <source>
        <strain evidence="2 3">RP-1-19</strain>
    </source>
</reference>
<feature type="domain" description="Serine aminopeptidase S33" evidence="1">
    <location>
        <begin position="31"/>
        <end position="151"/>
    </location>
</feature>
<dbReference type="RefSeq" id="WP_169464043.1">
    <property type="nucleotide sequence ID" value="NZ_JABBGG010000002.1"/>
</dbReference>
<dbReference type="Gene3D" id="3.40.50.1820">
    <property type="entry name" value="alpha/beta hydrolase"/>
    <property type="match status" value="1"/>
</dbReference>
<name>A0A848HES6_9BURK</name>
<accession>A0A848HES6</accession>
<comment type="caution">
    <text evidence="2">The sequence shown here is derived from an EMBL/GenBank/DDBJ whole genome shotgun (WGS) entry which is preliminary data.</text>
</comment>
<dbReference type="InterPro" id="IPR017531">
    <property type="entry name" value="Hydrolase-1_PEP"/>
</dbReference>